<evidence type="ECO:0000313" key="2">
    <source>
        <dbReference type="Proteomes" id="UP000050525"/>
    </source>
</evidence>
<protein>
    <submittedName>
        <fullName evidence="1">Uncharacterized protein</fullName>
    </submittedName>
</protein>
<organism evidence="1 2">
    <name type="scientific">Alligator mississippiensis</name>
    <name type="common">American alligator</name>
    <dbReference type="NCBI Taxonomy" id="8496"/>
    <lineage>
        <taxon>Eukaryota</taxon>
        <taxon>Metazoa</taxon>
        <taxon>Chordata</taxon>
        <taxon>Craniata</taxon>
        <taxon>Vertebrata</taxon>
        <taxon>Euteleostomi</taxon>
        <taxon>Archelosauria</taxon>
        <taxon>Archosauria</taxon>
        <taxon>Crocodylia</taxon>
        <taxon>Alligatoridae</taxon>
        <taxon>Alligatorinae</taxon>
        <taxon>Alligator</taxon>
    </lineage>
</organism>
<dbReference type="Proteomes" id="UP000050525">
    <property type="component" value="Unassembled WGS sequence"/>
</dbReference>
<name>A0A151NYQ7_ALLMI</name>
<dbReference type="AlphaFoldDB" id="A0A151NYQ7"/>
<sequence length="76" mass="8702">MGHAACKIKEDKRKLSFHGSVFDPLWLSRSQRNADFPGLYWIWSMDSVHLAHQPTSRLLQVGGHGLLQLSLDLYHC</sequence>
<accession>A0A151NYQ7</accession>
<gene>
    <name evidence="1" type="ORF">Y1Q_0002660</name>
</gene>
<reference evidence="1 2" key="1">
    <citation type="journal article" date="2012" name="Genome Biol.">
        <title>Sequencing three crocodilian genomes to illuminate the evolution of archosaurs and amniotes.</title>
        <authorList>
            <person name="St John J.A."/>
            <person name="Braun E.L."/>
            <person name="Isberg S.R."/>
            <person name="Miles L.G."/>
            <person name="Chong A.Y."/>
            <person name="Gongora J."/>
            <person name="Dalzell P."/>
            <person name="Moran C."/>
            <person name="Bed'hom B."/>
            <person name="Abzhanov A."/>
            <person name="Burgess S.C."/>
            <person name="Cooksey A.M."/>
            <person name="Castoe T.A."/>
            <person name="Crawford N.G."/>
            <person name="Densmore L.D."/>
            <person name="Drew J.C."/>
            <person name="Edwards S.V."/>
            <person name="Faircloth B.C."/>
            <person name="Fujita M.K."/>
            <person name="Greenwold M.J."/>
            <person name="Hoffmann F.G."/>
            <person name="Howard J.M."/>
            <person name="Iguchi T."/>
            <person name="Janes D.E."/>
            <person name="Khan S.Y."/>
            <person name="Kohno S."/>
            <person name="de Koning A.J."/>
            <person name="Lance S.L."/>
            <person name="McCarthy F.M."/>
            <person name="McCormack J.E."/>
            <person name="Merchant M.E."/>
            <person name="Peterson D.G."/>
            <person name="Pollock D.D."/>
            <person name="Pourmand N."/>
            <person name="Raney B.J."/>
            <person name="Roessler K.A."/>
            <person name="Sanford J.R."/>
            <person name="Sawyer R.H."/>
            <person name="Schmidt C.J."/>
            <person name="Triplett E.W."/>
            <person name="Tuberville T.D."/>
            <person name="Venegas-Anaya M."/>
            <person name="Howard J.T."/>
            <person name="Jarvis E.D."/>
            <person name="Guillette L.J.Jr."/>
            <person name="Glenn T.C."/>
            <person name="Green R.E."/>
            <person name="Ray D.A."/>
        </authorList>
    </citation>
    <scope>NUCLEOTIDE SEQUENCE [LARGE SCALE GENOMIC DNA]</scope>
    <source>
        <strain evidence="1">KSC_2009_1</strain>
    </source>
</reference>
<dbReference type="EMBL" id="AKHW03001485">
    <property type="protein sequence ID" value="KYO42006.1"/>
    <property type="molecule type" value="Genomic_DNA"/>
</dbReference>
<keyword evidence="2" id="KW-1185">Reference proteome</keyword>
<proteinExistence type="predicted"/>
<evidence type="ECO:0000313" key="1">
    <source>
        <dbReference type="EMBL" id="KYO42006.1"/>
    </source>
</evidence>
<comment type="caution">
    <text evidence="1">The sequence shown here is derived from an EMBL/GenBank/DDBJ whole genome shotgun (WGS) entry which is preliminary data.</text>
</comment>